<reference evidence="2" key="1">
    <citation type="submission" date="2016-10" db="EMBL/GenBank/DDBJ databases">
        <authorList>
            <person name="Varghese N."/>
            <person name="Submissions S."/>
        </authorList>
    </citation>
    <scope>NUCLEOTIDE SEQUENCE [LARGE SCALE GENOMIC DNA]</scope>
    <source>
        <strain evidence="2">DSM 23422</strain>
    </source>
</reference>
<dbReference type="Proteomes" id="UP000199239">
    <property type="component" value="Unassembled WGS sequence"/>
</dbReference>
<dbReference type="AlphaFoldDB" id="A0A1I6SC18"/>
<dbReference type="STRING" id="394264.SAMN04488040_1833"/>
<name>A0A1I6SC18_9RHOB</name>
<dbReference type="EMBL" id="FPAJ01000002">
    <property type="protein sequence ID" value="SFS74400.1"/>
    <property type="molecule type" value="Genomic_DNA"/>
</dbReference>
<proteinExistence type="predicted"/>
<keyword evidence="2" id="KW-1185">Reference proteome</keyword>
<sequence length="88" mass="8872">MSTDEIGTPTPAKVIALATQKVALPAVSLIGIFGSVTDPGALVRERNGKIRRVKLGDPIAGGTLAAISDSAIVIGIGQKAKVLQLPAS</sequence>
<organism evidence="1 2">
    <name type="scientific">Sulfitobacter marinus</name>
    <dbReference type="NCBI Taxonomy" id="394264"/>
    <lineage>
        <taxon>Bacteria</taxon>
        <taxon>Pseudomonadati</taxon>
        <taxon>Pseudomonadota</taxon>
        <taxon>Alphaproteobacteria</taxon>
        <taxon>Rhodobacterales</taxon>
        <taxon>Roseobacteraceae</taxon>
        <taxon>Sulfitobacter</taxon>
    </lineage>
</organism>
<evidence type="ECO:0000313" key="2">
    <source>
        <dbReference type="Proteomes" id="UP000199239"/>
    </source>
</evidence>
<dbReference type="RefSeq" id="WP_093915995.1">
    <property type="nucleotide sequence ID" value="NZ_FPAJ01000002.1"/>
</dbReference>
<protein>
    <recommendedName>
        <fullName evidence="3">Type IV pilus biogenesis</fullName>
    </recommendedName>
</protein>
<evidence type="ECO:0008006" key="3">
    <source>
        <dbReference type="Google" id="ProtNLM"/>
    </source>
</evidence>
<accession>A0A1I6SC18</accession>
<dbReference type="OrthoDB" id="7652348at2"/>
<gene>
    <name evidence="1" type="ORF">SAMN04488040_1833</name>
</gene>
<evidence type="ECO:0000313" key="1">
    <source>
        <dbReference type="EMBL" id="SFS74400.1"/>
    </source>
</evidence>